<feature type="compositionally biased region" description="Basic and acidic residues" evidence="4">
    <location>
        <begin position="433"/>
        <end position="444"/>
    </location>
</feature>
<dbReference type="Gene3D" id="3.40.720.10">
    <property type="entry name" value="Alkaline Phosphatase, subunit A"/>
    <property type="match status" value="2"/>
</dbReference>
<keyword evidence="1" id="KW-0479">Metal-binding</keyword>
<dbReference type="PANTHER" id="PTHR45953">
    <property type="entry name" value="IDURONATE 2-SULFATASE"/>
    <property type="match status" value="1"/>
</dbReference>
<feature type="repeat" description="TPR" evidence="3">
    <location>
        <begin position="586"/>
        <end position="619"/>
    </location>
</feature>
<name>A0A8J6Y874_9BACT</name>
<dbReference type="Proteomes" id="UP000648239">
    <property type="component" value="Unassembled WGS sequence"/>
</dbReference>
<dbReference type="InterPro" id="IPR017850">
    <property type="entry name" value="Alkaline_phosphatase_core_sf"/>
</dbReference>
<evidence type="ECO:0000256" key="2">
    <source>
        <dbReference type="ARBA" id="ARBA00022801"/>
    </source>
</evidence>
<feature type="repeat" description="TPR" evidence="3">
    <location>
        <begin position="518"/>
        <end position="551"/>
    </location>
</feature>
<dbReference type="PANTHER" id="PTHR45953:SF1">
    <property type="entry name" value="IDURONATE 2-SULFATASE"/>
    <property type="match status" value="1"/>
</dbReference>
<dbReference type="SMART" id="SM00028">
    <property type="entry name" value="TPR"/>
    <property type="match status" value="4"/>
</dbReference>
<dbReference type="InterPro" id="IPR056413">
    <property type="entry name" value="TPR_CcmH_CycH"/>
</dbReference>
<dbReference type="InterPro" id="IPR011990">
    <property type="entry name" value="TPR-like_helical_dom_sf"/>
</dbReference>
<dbReference type="AlphaFoldDB" id="A0A8J6Y874"/>
<keyword evidence="3" id="KW-0802">TPR repeat</keyword>
<feature type="region of interest" description="Disordered" evidence="4">
    <location>
        <begin position="425"/>
        <end position="444"/>
    </location>
</feature>
<dbReference type="InterPro" id="IPR000917">
    <property type="entry name" value="Sulfatase_N"/>
</dbReference>
<evidence type="ECO:0000259" key="5">
    <source>
        <dbReference type="Pfam" id="PF00884"/>
    </source>
</evidence>
<keyword evidence="2 7" id="KW-0378">Hydrolase</keyword>
<evidence type="ECO:0000256" key="1">
    <source>
        <dbReference type="ARBA" id="ARBA00022723"/>
    </source>
</evidence>
<accession>A0A8J6Y874</accession>
<feature type="domain" description="Cytochrome c-type biogenesis protein H TPR" evidence="6">
    <location>
        <begin position="515"/>
        <end position="615"/>
    </location>
</feature>
<protein>
    <submittedName>
        <fullName evidence="7">Sulfatase-like hydrolase/transferase</fullName>
    </submittedName>
</protein>
<evidence type="ECO:0000256" key="3">
    <source>
        <dbReference type="PROSITE-ProRule" id="PRU00339"/>
    </source>
</evidence>
<dbReference type="SUPFAM" id="SSF48452">
    <property type="entry name" value="TPR-like"/>
    <property type="match status" value="1"/>
</dbReference>
<evidence type="ECO:0000256" key="4">
    <source>
        <dbReference type="SAM" id="MobiDB-lite"/>
    </source>
</evidence>
<organism evidence="7 8">
    <name type="scientific">Candidatus Polarisedimenticola svalbardensis</name>
    <dbReference type="NCBI Taxonomy" id="2886004"/>
    <lineage>
        <taxon>Bacteria</taxon>
        <taxon>Pseudomonadati</taxon>
        <taxon>Acidobacteriota</taxon>
        <taxon>Candidatus Polarisedimenticolia</taxon>
        <taxon>Candidatus Polarisedimenticolales</taxon>
        <taxon>Candidatus Polarisedimenticolaceae</taxon>
        <taxon>Candidatus Polarisedimenticola</taxon>
    </lineage>
</organism>
<proteinExistence type="predicted"/>
<dbReference type="SMART" id="SM00386">
    <property type="entry name" value="HAT"/>
    <property type="match status" value="1"/>
</dbReference>
<sequence length="632" mass="68302">MIRIITAAVLGATLAIVAVCQEPEPVPSVLIITMDTTRADHLGCYGAEAAATPNLDRLATRGVLFENAISPAPLTLPSHASIFSGLVPRRHGARDNLNFTVDPGVPLLADRLSRAGWSTGAWVGSVVLDRSAGLARGFSIYDDTVRIGERTAFDYKERAASQVVDAVLEDLPALQPPFFLWVHLFDPHLPYVPPQPYRSRFKDSPYDGEIAFMDHEIGRLLKAVEAKAGTLVVAVAGDHGESLGEHGEDSHGVFIYQSTQHVPLILAGHGVPAGRKVAERVGLVDLAPTLLELLDLPPLPGTDGRSTTSLFRGSPASPVSWKAAYELESMYGRYAYGWEPPRALVKDGAKYIDLPRPELYDLDAAPLETADLLHPTDGGKPTGKVTRTARKLRSTLAARLGQDQGGEPDPADIDPERRAALESLGYLGGSGTGDRDPERPLIDPKDGIRWVQDLESGRRMCNSGKPEPGIDALRRLLARNPDNVPALLTLAGCNLAMQRPEQAANACLMARDLAPEDSLVWFNLANARAMGGQKTKAVEAYEQALKLQPRFADAYLNYAAFLMRSGDNAGAAKLLRRARDNGVQDPDVEAELGVLLLKTGDVEGAMAGFRRALELNPYAEGPRRALEMLRNK</sequence>
<dbReference type="Gene3D" id="1.25.40.10">
    <property type="entry name" value="Tetratricopeptide repeat domain"/>
    <property type="match status" value="1"/>
</dbReference>
<feature type="domain" description="Sulfatase N-terminal" evidence="5">
    <location>
        <begin position="27"/>
        <end position="295"/>
    </location>
</feature>
<dbReference type="InterPro" id="IPR003107">
    <property type="entry name" value="HAT"/>
</dbReference>
<dbReference type="Pfam" id="PF23914">
    <property type="entry name" value="TPR_CcmH_CycH"/>
    <property type="match status" value="1"/>
</dbReference>
<dbReference type="InterPro" id="IPR019734">
    <property type="entry name" value="TPR_rpt"/>
</dbReference>
<dbReference type="GO" id="GO:0006396">
    <property type="term" value="P:RNA processing"/>
    <property type="evidence" value="ECO:0007669"/>
    <property type="project" value="InterPro"/>
</dbReference>
<dbReference type="GO" id="GO:0046872">
    <property type="term" value="F:metal ion binding"/>
    <property type="evidence" value="ECO:0007669"/>
    <property type="project" value="UniProtKB-KW"/>
</dbReference>
<comment type="caution">
    <text evidence="7">The sequence shown here is derived from an EMBL/GenBank/DDBJ whole genome shotgun (WGS) entry which is preliminary data.</text>
</comment>
<dbReference type="GO" id="GO:0008484">
    <property type="term" value="F:sulfuric ester hydrolase activity"/>
    <property type="evidence" value="ECO:0007669"/>
    <property type="project" value="TreeGrafter"/>
</dbReference>
<dbReference type="SUPFAM" id="SSF53649">
    <property type="entry name" value="Alkaline phosphatase-like"/>
    <property type="match status" value="1"/>
</dbReference>
<gene>
    <name evidence="7" type="ORF">IFK94_07620</name>
</gene>
<reference evidence="7 8" key="1">
    <citation type="submission" date="2020-08" db="EMBL/GenBank/DDBJ databases">
        <title>Acidobacteriota in marine sediments use diverse sulfur dissimilation pathways.</title>
        <authorList>
            <person name="Wasmund K."/>
        </authorList>
    </citation>
    <scope>NUCLEOTIDE SEQUENCE [LARGE SCALE GENOMIC DNA]</scope>
    <source>
        <strain evidence="7">MAG AM4</strain>
    </source>
</reference>
<evidence type="ECO:0000313" key="7">
    <source>
        <dbReference type="EMBL" id="MBD3867976.1"/>
    </source>
</evidence>
<evidence type="ECO:0000259" key="6">
    <source>
        <dbReference type="Pfam" id="PF23914"/>
    </source>
</evidence>
<dbReference type="PROSITE" id="PS50005">
    <property type="entry name" value="TPR"/>
    <property type="match status" value="2"/>
</dbReference>
<evidence type="ECO:0000313" key="8">
    <source>
        <dbReference type="Proteomes" id="UP000648239"/>
    </source>
</evidence>
<dbReference type="GO" id="GO:0005737">
    <property type="term" value="C:cytoplasm"/>
    <property type="evidence" value="ECO:0007669"/>
    <property type="project" value="TreeGrafter"/>
</dbReference>
<dbReference type="Pfam" id="PF00884">
    <property type="entry name" value="Sulfatase"/>
    <property type="match status" value="1"/>
</dbReference>
<dbReference type="CDD" id="cd16148">
    <property type="entry name" value="sulfatase_like"/>
    <property type="match status" value="1"/>
</dbReference>
<dbReference type="EMBL" id="JACXWD010000019">
    <property type="protein sequence ID" value="MBD3867976.1"/>
    <property type="molecule type" value="Genomic_DNA"/>
</dbReference>